<keyword evidence="3" id="KW-0646">Protease inhibitor</keyword>
<evidence type="ECO:0000256" key="5">
    <source>
        <dbReference type="ARBA" id="ARBA00022900"/>
    </source>
</evidence>
<protein>
    <submittedName>
        <fullName evidence="8">Putative kunitz/bovine pancreatic trypsin inhibitor domain protein</fullName>
    </submittedName>
</protein>
<evidence type="ECO:0000256" key="6">
    <source>
        <dbReference type="ARBA" id="ARBA00023157"/>
    </source>
</evidence>
<accession>A0A131Y7N0</accession>
<dbReference type="PANTHER" id="PTHR10083">
    <property type="entry name" value="KUNITZ-TYPE PROTEASE INHIBITOR-RELATED"/>
    <property type="match status" value="1"/>
</dbReference>
<evidence type="ECO:0000259" key="7">
    <source>
        <dbReference type="PROSITE" id="PS50279"/>
    </source>
</evidence>
<dbReference type="SUPFAM" id="SSF57362">
    <property type="entry name" value="BPTI-like"/>
    <property type="match status" value="1"/>
</dbReference>
<keyword evidence="2" id="KW-0964">Secreted</keyword>
<dbReference type="InterPro" id="IPR020901">
    <property type="entry name" value="Prtase_inh_Kunz-CS"/>
</dbReference>
<keyword evidence="4" id="KW-0677">Repeat</keyword>
<evidence type="ECO:0000313" key="8">
    <source>
        <dbReference type="EMBL" id="JAP74475.1"/>
    </source>
</evidence>
<name>A0A131Y7N0_IXORI</name>
<dbReference type="FunFam" id="4.10.410.10:FF:000020">
    <property type="entry name" value="Collagen, type VI, alpha 3"/>
    <property type="match status" value="1"/>
</dbReference>
<keyword evidence="6" id="KW-1015">Disulfide bond</keyword>
<dbReference type="PROSITE" id="PS00280">
    <property type="entry name" value="BPTI_KUNITZ_1"/>
    <property type="match status" value="1"/>
</dbReference>
<comment type="subcellular location">
    <subcellularLocation>
        <location evidence="1">Secreted</location>
    </subcellularLocation>
</comment>
<dbReference type="Pfam" id="PF00014">
    <property type="entry name" value="Kunitz_BPTI"/>
    <property type="match status" value="1"/>
</dbReference>
<dbReference type="InterPro" id="IPR002223">
    <property type="entry name" value="Kunitz_BPTI"/>
</dbReference>
<feature type="domain" description="BPTI/Kunitz inhibitor" evidence="7">
    <location>
        <begin position="21"/>
        <end position="72"/>
    </location>
</feature>
<dbReference type="InterPro" id="IPR050098">
    <property type="entry name" value="TFPI/VKTCI-like"/>
</dbReference>
<dbReference type="AlphaFoldDB" id="A0A131Y7N0"/>
<dbReference type="PROSITE" id="PS50279">
    <property type="entry name" value="BPTI_KUNITZ_2"/>
    <property type="match status" value="1"/>
</dbReference>
<evidence type="ECO:0000256" key="2">
    <source>
        <dbReference type="ARBA" id="ARBA00022525"/>
    </source>
</evidence>
<dbReference type="SMART" id="SM00131">
    <property type="entry name" value="KU"/>
    <property type="match status" value="1"/>
</dbReference>
<dbReference type="GO" id="GO:0004867">
    <property type="term" value="F:serine-type endopeptidase inhibitor activity"/>
    <property type="evidence" value="ECO:0007669"/>
    <property type="project" value="UniProtKB-KW"/>
</dbReference>
<dbReference type="PANTHER" id="PTHR10083:SF328">
    <property type="entry name" value="TISSUE FACTOR PATHWAY INHIBITOR"/>
    <property type="match status" value="1"/>
</dbReference>
<dbReference type="Gene3D" id="4.10.410.10">
    <property type="entry name" value="Pancreatic trypsin inhibitor Kunitz domain"/>
    <property type="match status" value="1"/>
</dbReference>
<dbReference type="GO" id="GO:0005615">
    <property type="term" value="C:extracellular space"/>
    <property type="evidence" value="ECO:0007669"/>
    <property type="project" value="TreeGrafter"/>
</dbReference>
<dbReference type="EMBL" id="GEFM01001321">
    <property type="protein sequence ID" value="JAP74475.1"/>
    <property type="molecule type" value="mRNA"/>
</dbReference>
<sequence length="84" mass="9555">LTSLFSTWAVACFSVRRPPSCFETPNVRGLCKAMIVRYSYDQRSRLCKQFIYGGCGGNGNNFKTLEDCQRKCEALPPSLRRPRT</sequence>
<evidence type="ECO:0000256" key="4">
    <source>
        <dbReference type="ARBA" id="ARBA00022737"/>
    </source>
</evidence>
<reference evidence="8" key="1">
    <citation type="submission" date="2016-02" db="EMBL/GenBank/DDBJ databases">
        <title>RNAseq analyses of the midgut from blood- or serum-fed Ixodes ricinus ticks.</title>
        <authorList>
            <person name="Perner J."/>
            <person name="Provaznik J."/>
            <person name="Schrenkova J."/>
            <person name="Urbanova V."/>
            <person name="Ribeiro J.M."/>
            <person name="Kopacek P."/>
        </authorList>
    </citation>
    <scope>NUCLEOTIDE SEQUENCE</scope>
    <source>
        <tissue evidence="8">Gut</tissue>
    </source>
</reference>
<proteinExistence type="evidence at transcript level"/>
<dbReference type="PRINTS" id="PR00759">
    <property type="entry name" value="BASICPTASE"/>
</dbReference>
<organism evidence="8">
    <name type="scientific">Ixodes ricinus</name>
    <name type="common">Common tick</name>
    <name type="synonym">Acarus ricinus</name>
    <dbReference type="NCBI Taxonomy" id="34613"/>
    <lineage>
        <taxon>Eukaryota</taxon>
        <taxon>Metazoa</taxon>
        <taxon>Ecdysozoa</taxon>
        <taxon>Arthropoda</taxon>
        <taxon>Chelicerata</taxon>
        <taxon>Arachnida</taxon>
        <taxon>Acari</taxon>
        <taxon>Parasitiformes</taxon>
        <taxon>Ixodida</taxon>
        <taxon>Ixodoidea</taxon>
        <taxon>Ixodidae</taxon>
        <taxon>Ixodinae</taxon>
        <taxon>Ixodes</taxon>
    </lineage>
</organism>
<evidence type="ECO:0000256" key="1">
    <source>
        <dbReference type="ARBA" id="ARBA00004613"/>
    </source>
</evidence>
<dbReference type="InterPro" id="IPR036880">
    <property type="entry name" value="Kunitz_BPTI_sf"/>
</dbReference>
<keyword evidence="5" id="KW-0722">Serine protease inhibitor</keyword>
<evidence type="ECO:0000256" key="3">
    <source>
        <dbReference type="ARBA" id="ARBA00022690"/>
    </source>
</evidence>
<feature type="non-terminal residue" evidence="8">
    <location>
        <position position="1"/>
    </location>
</feature>